<dbReference type="AlphaFoldDB" id="A0A7J7FVV6"/>
<dbReference type="GO" id="GO:0004672">
    <property type="term" value="F:protein kinase activity"/>
    <property type="evidence" value="ECO:0007669"/>
    <property type="project" value="InterPro"/>
</dbReference>
<dbReference type="Gene3D" id="1.10.510.10">
    <property type="entry name" value="Transferase(Phosphotransferase) domain 1"/>
    <property type="match status" value="1"/>
</dbReference>
<gene>
    <name evidence="2" type="ORF">HYC85_028684</name>
</gene>
<sequence>MVVDRGLQQETPSDVWDVGCIVFKMLTGKSVWDGKHDSEVEDILSNIGKGHGLLKLPNESEVSEEAMDFLKCCFAAKAMERLTAQMLLNHPFVAGLGEDIEDNEEELLVENFEEKGWSTSSLSLSDHKADDELNSSYFPDERELKVKS</sequence>
<protein>
    <recommendedName>
        <fullName evidence="1">Protein kinase domain-containing protein</fullName>
    </recommendedName>
</protein>
<feature type="domain" description="Protein kinase" evidence="1">
    <location>
        <begin position="1"/>
        <end position="93"/>
    </location>
</feature>
<dbReference type="GO" id="GO:0007165">
    <property type="term" value="P:signal transduction"/>
    <property type="evidence" value="ECO:0007669"/>
    <property type="project" value="TreeGrafter"/>
</dbReference>
<evidence type="ECO:0000313" key="2">
    <source>
        <dbReference type="EMBL" id="KAF5932513.1"/>
    </source>
</evidence>
<dbReference type="InterPro" id="IPR011009">
    <property type="entry name" value="Kinase-like_dom_sf"/>
</dbReference>
<dbReference type="InterPro" id="IPR000719">
    <property type="entry name" value="Prot_kinase_dom"/>
</dbReference>
<proteinExistence type="predicted"/>
<dbReference type="Proteomes" id="UP000593564">
    <property type="component" value="Unassembled WGS sequence"/>
</dbReference>
<dbReference type="InterPro" id="IPR052751">
    <property type="entry name" value="Plant_MAPKKK"/>
</dbReference>
<organism evidence="2 3">
    <name type="scientific">Camellia sinensis</name>
    <name type="common">Tea plant</name>
    <name type="synonym">Thea sinensis</name>
    <dbReference type="NCBI Taxonomy" id="4442"/>
    <lineage>
        <taxon>Eukaryota</taxon>
        <taxon>Viridiplantae</taxon>
        <taxon>Streptophyta</taxon>
        <taxon>Embryophyta</taxon>
        <taxon>Tracheophyta</taxon>
        <taxon>Spermatophyta</taxon>
        <taxon>Magnoliopsida</taxon>
        <taxon>eudicotyledons</taxon>
        <taxon>Gunneridae</taxon>
        <taxon>Pentapetalae</taxon>
        <taxon>asterids</taxon>
        <taxon>Ericales</taxon>
        <taxon>Theaceae</taxon>
        <taxon>Camellia</taxon>
    </lineage>
</organism>
<dbReference type="PANTHER" id="PTHR48011">
    <property type="entry name" value="CCR4-NOT TRANSCRIPTIONAL COMPLEX SUBUNIT CAF120-RELATED"/>
    <property type="match status" value="1"/>
</dbReference>
<reference evidence="3" key="1">
    <citation type="journal article" date="2020" name="Nat. Commun.">
        <title>Genome assembly of wild tea tree DASZ reveals pedigree and selection history of tea varieties.</title>
        <authorList>
            <person name="Zhang W."/>
            <person name="Zhang Y."/>
            <person name="Qiu H."/>
            <person name="Guo Y."/>
            <person name="Wan H."/>
            <person name="Zhang X."/>
            <person name="Scossa F."/>
            <person name="Alseekh S."/>
            <person name="Zhang Q."/>
            <person name="Wang P."/>
            <person name="Xu L."/>
            <person name="Schmidt M.H."/>
            <person name="Jia X."/>
            <person name="Li D."/>
            <person name="Zhu A."/>
            <person name="Guo F."/>
            <person name="Chen W."/>
            <person name="Ni D."/>
            <person name="Usadel B."/>
            <person name="Fernie A.R."/>
            <person name="Wen W."/>
        </authorList>
    </citation>
    <scope>NUCLEOTIDE SEQUENCE [LARGE SCALE GENOMIC DNA]</scope>
    <source>
        <strain evidence="3">cv. G240</strain>
    </source>
</reference>
<dbReference type="PANTHER" id="PTHR48011:SF56">
    <property type="entry name" value="PROTEIN KINASE DOMAIN-CONTAINING PROTEIN"/>
    <property type="match status" value="1"/>
</dbReference>
<keyword evidence="3" id="KW-1185">Reference proteome</keyword>
<comment type="caution">
    <text evidence="2">The sequence shown here is derived from an EMBL/GenBank/DDBJ whole genome shotgun (WGS) entry which is preliminary data.</text>
</comment>
<evidence type="ECO:0000259" key="1">
    <source>
        <dbReference type="PROSITE" id="PS50011"/>
    </source>
</evidence>
<dbReference type="GO" id="GO:0005524">
    <property type="term" value="F:ATP binding"/>
    <property type="evidence" value="ECO:0007669"/>
    <property type="project" value="InterPro"/>
</dbReference>
<dbReference type="SUPFAM" id="SSF56112">
    <property type="entry name" value="Protein kinase-like (PK-like)"/>
    <property type="match status" value="1"/>
</dbReference>
<dbReference type="EMBL" id="JACBKZ010000014">
    <property type="protein sequence ID" value="KAF5932513.1"/>
    <property type="molecule type" value="Genomic_DNA"/>
</dbReference>
<dbReference type="PROSITE" id="PS50011">
    <property type="entry name" value="PROTEIN_KINASE_DOM"/>
    <property type="match status" value="1"/>
</dbReference>
<name>A0A7J7FVV6_CAMSI</name>
<reference evidence="2 3" key="2">
    <citation type="submission" date="2020-07" db="EMBL/GenBank/DDBJ databases">
        <title>Genome assembly of wild tea tree DASZ reveals pedigree and selection history of tea varieties.</title>
        <authorList>
            <person name="Zhang W."/>
        </authorList>
    </citation>
    <scope>NUCLEOTIDE SEQUENCE [LARGE SCALE GENOMIC DNA]</scope>
    <source>
        <strain evidence="3">cv. G240</strain>
        <tissue evidence="2">Leaf</tissue>
    </source>
</reference>
<evidence type="ECO:0000313" key="3">
    <source>
        <dbReference type="Proteomes" id="UP000593564"/>
    </source>
</evidence>
<accession>A0A7J7FVV6</accession>
<dbReference type="Pfam" id="PF00069">
    <property type="entry name" value="Pkinase"/>
    <property type="match status" value="1"/>
</dbReference>